<organism evidence="1 2">
    <name type="scientific">Diploptera punctata</name>
    <name type="common">Pacific beetle cockroach</name>
    <dbReference type="NCBI Taxonomy" id="6984"/>
    <lineage>
        <taxon>Eukaryota</taxon>
        <taxon>Metazoa</taxon>
        <taxon>Ecdysozoa</taxon>
        <taxon>Arthropoda</taxon>
        <taxon>Hexapoda</taxon>
        <taxon>Insecta</taxon>
        <taxon>Pterygota</taxon>
        <taxon>Neoptera</taxon>
        <taxon>Polyneoptera</taxon>
        <taxon>Dictyoptera</taxon>
        <taxon>Blattodea</taxon>
        <taxon>Blaberoidea</taxon>
        <taxon>Blaberidae</taxon>
        <taxon>Diplopterinae</taxon>
        <taxon>Diploptera</taxon>
    </lineage>
</organism>
<reference evidence="1" key="2">
    <citation type="submission" date="2023-05" db="EMBL/GenBank/DDBJ databases">
        <authorList>
            <person name="Fouks B."/>
        </authorList>
    </citation>
    <scope>NUCLEOTIDE SEQUENCE</scope>
    <source>
        <strain evidence="1">Stay&amp;Tobe</strain>
        <tissue evidence="1">Testes</tissue>
    </source>
</reference>
<dbReference type="GO" id="GO:0005737">
    <property type="term" value="C:cytoplasm"/>
    <property type="evidence" value="ECO:0007669"/>
    <property type="project" value="TreeGrafter"/>
</dbReference>
<dbReference type="GO" id="GO:0008285">
    <property type="term" value="P:negative regulation of cell population proliferation"/>
    <property type="evidence" value="ECO:0007669"/>
    <property type="project" value="InterPro"/>
</dbReference>
<proteinExistence type="predicted"/>
<comment type="caution">
    <text evidence="1">The sequence shown here is derived from an EMBL/GenBank/DDBJ whole genome shotgun (WGS) entry which is preliminary data.</text>
</comment>
<feature type="non-terminal residue" evidence="1">
    <location>
        <position position="1"/>
    </location>
</feature>
<dbReference type="Gene3D" id="2.60.40.10">
    <property type="entry name" value="Immunoglobulins"/>
    <property type="match status" value="2"/>
</dbReference>
<evidence type="ECO:0000313" key="1">
    <source>
        <dbReference type="EMBL" id="KAJ9577801.1"/>
    </source>
</evidence>
<accession>A0AAD7ZCI8</accession>
<protein>
    <submittedName>
        <fullName evidence="1">Uncharacterized protein</fullName>
    </submittedName>
</protein>
<dbReference type="EMBL" id="JASPKZ010009345">
    <property type="protein sequence ID" value="KAJ9577801.1"/>
    <property type="molecule type" value="Genomic_DNA"/>
</dbReference>
<dbReference type="InterPro" id="IPR033304">
    <property type="entry name" value="DLEC1"/>
</dbReference>
<gene>
    <name evidence="1" type="ORF">L9F63_005620</name>
</gene>
<evidence type="ECO:0000313" key="2">
    <source>
        <dbReference type="Proteomes" id="UP001233999"/>
    </source>
</evidence>
<sequence length="523" mass="59901">NETPITSTFKISITNFYERENIIEPNFIEQVKMKIAGKKLDIWKYRIRKEEGIVIASEPSTGELGPYEVAVVNIWVYADTWGTYYDKLTCHITGLAPYIIDLEAHITGFPLSFPMSYGNIQNKTILRFGVLYYHGESQKRRVRIKNESNVNISVNWHVFITEENNAPCNPFNLSLDIFDSGNVKLGSGSISGNKLHENGLYSQEMRLNIIPYYGKEDFIIFQIRPGDITIPAKKETSFFIRVNPKICNLHITDTLHIKAVAIGYLRISEFDSKREDHFVRPSGVDMQPVILHMEVTIEMPLFTMHHTKEDVIFRVNAIDVMSAYSQTYTVNRTFRFTNNKQAPLSALIRTTGLFEILRIKSLDYNIKQKALRHNINLNPGQSAEIQIGCFFDGKIIEKALQTLKENDYALVDETMSLSRTVTLEGKLYLKQHNLIQQNLHLSVHVTFPHLILHAETLDFGAVFLKDTKKLPLLIQNRSAVPVQIHVRMKFTVEEYHIEPEDILLPPSVASGKNITEILISFTP</sequence>
<dbReference type="GO" id="GO:0015631">
    <property type="term" value="F:tubulin binding"/>
    <property type="evidence" value="ECO:0007669"/>
    <property type="project" value="TreeGrafter"/>
</dbReference>
<dbReference type="PANTHER" id="PTHR46348:SF1">
    <property type="entry name" value="DELETED IN LUNG AND ESOPHAGEAL CANCER PROTEIN 1"/>
    <property type="match status" value="1"/>
</dbReference>
<dbReference type="GO" id="GO:0005929">
    <property type="term" value="C:cilium"/>
    <property type="evidence" value="ECO:0007669"/>
    <property type="project" value="TreeGrafter"/>
</dbReference>
<reference evidence="1" key="1">
    <citation type="journal article" date="2023" name="IScience">
        <title>Live-bearing cockroach genome reveals convergent evolutionary mechanisms linked to viviparity in insects and beyond.</title>
        <authorList>
            <person name="Fouks B."/>
            <person name="Harrison M.C."/>
            <person name="Mikhailova A.A."/>
            <person name="Marchal E."/>
            <person name="English S."/>
            <person name="Carruthers M."/>
            <person name="Jennings E.C."/>
            <person name="Chiamaka E.L."/>
            <person name="Frigard R.A."/>
            <person name="Pippel M."/>
            <person name="Attardo G.M."/>
            <person name="Benoit J.B."/>
            <person name="Bornberg-Bauer E."/>
            <person name="Tobe S.S."/>
        </authorList>
    </citation>
    <scope>NUCLEOTIDE SEQUENCE</scope>
    <source>
        <strain evidence="1">Stay&amp;Tobe</strain>
    </source>
</reference>
<dbReference type="Proteomes" id="UP001233999">
    <property type="component" value="Unassembled WGS sequence"/>
</dbReference>
<dbReference type="AlphaFoldDB" id="A0AAD7ZCI8"/>
<dbReference type="InterPro" id="IPR013783">
    <property type="entry name" value="Ig-like_fold"/>
</dbReference>
<keyword evidence="2" id="KW-1185">Reference proteome</keyword>
<feature type="non-terminal residue" evidence="1">
    <location>
        <position position="523"/>
    </location>
</feature>
<name>A0AAD7ZCI8_DIPPU</name>
<dbReference type="PANTHER" id="PTHR46348">
    <property type="entry name" value="DELETED IN LUNG AND ESOPHAGEAL CANCER PROTEIN 1"/>
    <property type="match status" value="1"/>
</dbReference>